<evidence type="ECO:0000256" key="1">
    <source>
        <dbReference type="ARBA" id="ARBA00022801"/>
    </source>
</evidence>
<dbReference type="GO" id="GO:0005829">
    <property type="term" value="C:cytosol"/>
    <property type="evidence" value="ECO:0007669"/>
    <property type="project" value="TreeGrafter"/>
</dbReference>
<evidence type="ECO:0000256" key="2">
    <source>
        <dbReference type="ARBA" id="ARBA00023295"/>
    </source>
</evidence>
<dbReference type="GO" id="GO:0006152">
    <property type="term" value="P:purine nucleoside catabolic process"/>
    <property type="evidence" value="ECO:0007669"/>
    <property type="project" value="TreeGrafter"/>
</dbReference>
<name>A0A3B0SG44_9ZZZZ</name>
<dbReference type="PROSITE" id="PS01247">
    <property type="entry name" value="IUNH"/>
    <property type="match status" value="1"/>
</dbReference>
<dbReference type="CDD" id="cd02651">
    <property type="entry name" value="nuc_hydro_IU_UC_XIUA"/>
    <property type="match status" value="1"/>
</dbReference>
<evidence type="ECO:0000259" key="3">
    <source>
        <dbReference type="Pfam" id="PF01156"/>
    </source>
</evidence>
<dbReference type="PANTHER" id="PTHR12304">
    <property type="entry name" value="INOSINE-URIDINE PREFERRING NUCLEOSIDE HYDROLASE"/>
    <property type="match status" value="1"/>
</dbReference>
<dbReference type="InterPro" id="IPR036452">
    <property type="entry name" value="Ribo_hydro-like"/>
</dbReference>
<dbReference type="GO" id="GO:0008477">
    <property type="term" value="F:purine nucleosidase activity"/>
    <property type="evidence" value="ECO:0007669"/>
    <property type="project" value="UniProtKB-EC"/>
</dbReference>
<dbReference type="EC" id="3.2.2.1" evidence="4"/>
<dbReference type="SUPFAM" id="SSF53590">
    <property type="entry name" value="Nucleoside hydrolase"/>
    <property type="match status" value="1"/>
</dbReference>
<feature type="domain" description="Inosine/uridine-preferring nucleoside hydrolase" evidence="3">
    <location>
        <begin position="6"/>
        <end position="302"/>
    </location>
</feature>
<dbReference type="AlphaFoldDB" id="A0A3B0SG44"/>
<proteinExistence type="predicted"/>
<evidence type="ECO:0000313" key="4">
    <source>
        <dbReference type="EMBL" id="VAV93915.1"/>
    </source>
</evidence>
<dbReference type="PANTHER" id="PTHR12304:SF4">
    <property type="entry name" value="URIDINE NUCLEOSIDASE"/>
    <property type="match status" value="1"/>
</dbReference>
<dbReference type="GO" id="GO:0045437">
    <property type="term" value="F:uridine nucleosidase activity"/>
    <property type="evidence" value="ECO:0007669"/>
    <property type="project" value="UniProtKB-ARBA"/>
</dbReference>
<dbReference type="InterPro" id="IPR015910">
    <property type="entry name" value="I/U_nuclsd_hydro_CS"/>
</dbReference>
<sequence>MPSHTIIIDTDPGQDDAVAIMLALASPELNVLAVTAVAGNVPLHRTEMNARMVVESSGRPDIPVYAGAVRPLLRELVTAEYVHGPTGIDGADLPEPTIPLAEGHAVQAIIRHVHDSPDPVTICPLGPLTNVALALLLDPSIAGNINQIVLMGGGYFAGGNVTPAAEFNIYVDPHAAEIVFTSGIDIVMLPLDVTHKALVTADETKRFADLGNRCGAAVAGMIGFYERYDIEKLGSKGAPIHDPNVIAYLLKPEMYGGRRCHVVIETATGASLGATQVDWWGVTGCEPNALVLQDVDSDGFFDLLVEGIARLP</sequence>
<keyword evidence="2 4" id="KW-0326">Glycosidase</keyword>
<dbReference type="InterPro" id="IPR001910">
    <property type="entry name" value="Inosine/uridine_hydrolase_dom"/>
</dbReference>
<dbReference type="InterPro" id="IPR023186">
    <property type="entry name" value="IUNH"/>
</dbReference>
<organism evidence="4">
    <name type="scientific">hydrothermal vent metagenome</name>
    <dbReference type="NCBI Taxonomy" id="652676"/>
    <lineage>
        <taxon>unclassified sequences</taxon>
        <taxon>metagenomes</taxon>
        <taxon>ecological metagenomes</taxon>
    </lineage>
</organism>
<protein>
    <submittedName>
        <fullName evidence="4">Inosine-uridine preferring nucleoside hydrolase</fullName>
        <ecNumber evidence="4">3.2.2.1</ecNumber>
    </submittedName>
</protein>
<dbReference type="Gene3D" id="3.90.245.10">
    <property type="entry name" value="Ribonucleoside hydrolase-like"/>
    <property type="match status" value="1"/>
</dbReference>
<keyword evidence="1 4" id="KW-0378">Hydrolase</keyword>
<dbReference type="EMBL" id="UOEK01000052">
    <property type="protein sequence ID" value="VAV93915.1"/>
    <property type="molecule type" value="Genomic_DNA"/>
</dbReference>
<gene>
    <name evidence="4" type="ORF">MNBD_ACTINO02-2037</name>
</gene>
<dbReference type="Pfam" id="PF01156">
    <property type="entry name" value="IU_nuc_hydro"/>
    <property type="match status" value="1"/>
</dbReference>
<reference evidence="4" key="1">
    <citation type="submission" date="2018-06" db="EMBL/GenBank/DDBJ databases">
        <authorList>
            <person name="Zhirakovskaya E."/>
        </authorList>
    </citation>
    <scope>NUCLEOTIDE SEQUENCE</scope>
</reference>
<accession>A0A3B0SG44</accession>